<gene>
    <name evidence="6" type="ORF">FXV83_09305</name>
</gene>
<accession>A0A5S4YSB9</accession>
<dbReference type="PROSITE" id="PS51900">
    <property type="entry name" value="CB"/>
    <property type="match status" value="1"/>
</dbReference>
<dbReference type="AlphaFoldDB" id="A0A5S4YSB9"/>
<dbReference type="SUPFAM" id="SSF56349">
    <property type="entry name" value="DNA breaking-rejoining enzymes"/>
    <property type="match status" value="1"/>
</dbReference>
<keyword evidence="7" id="KW-1185">Reference proteome</keyword>
<dbReference type="Pfam" id="PF02899">
    <property type="entry name" value="Phage_int_SAM_1"/>
    <property type="match status" value="1"/>
</dbReference>
<organism evidence="6 7">
    <name type="scientific">Bradyrhizobium hipponense</name>
    <dbReference type="NCBI Taxonomy" id="2605638"/>
    <lineage>
        <taxon>Bacteria</taxon>
        <taxon>Pseudomonadati</taxon>
        <taxon>Pseudomonadota</taxon>
        <taxon>Alphaproteobacteria</taxon>
        <taxon>Hyphomicrobiales</taxon>
        <taxon>Nitrobacteraceae</taxon>
        <taxon>Bradyrhizobium</taxon>
    </lineage>
</organism>
<sequence>MSRVVERYLRHRGGRHSIQLLREEGAIAPLVLPPLTPHERIFKEFDAYLRSERGLAPRSIVRHLPVIRRFLHEVCSGGAALGKINQEDVIRYIERHAQDWSPITGKAMCWSLRAFLRYLHHRGLNARPLADCVPSMRRWKLATLPTYLPAAQVQKALDGCDREAVMGRRDYAILLLLAKLGLRANEVATLCSMISTGAPARCSFAPRADSVHGCRYRQTLARPSLHISAVAAQSRRADGCSSAHSRRTSGLLPDVRSP</sequence>
<protein>
    <recommendedName>
        <fullName evidence="5">Core-binding (CB) domain-containing protein</fullName>
    </recommendedName>
</protein>
<dbReference type="GO" id="GO:0003677">
    <property type="term" value="F:DNA binding"/>
    <property type="evidence" value="ECO:0007669"/>
    <property type="project" value="UniProtKB-UniRule"/>
</dbReference>
<feature type="domain" description="Core-binding (CB)" evidence="5">
    <location>
        <begin position="36"/>
        <end position="120"/>
    </location>
</feature>
<dbReference type="InterPro" id="IPR004107">
    <property type="entry name" value="Integrase_SAM-like_N"/>
</dbReference>
<evidence type="ECO:0000313" key="6">
    <source>
        <dbReference type="EMBL" id="TYO66822.1"/>
    </source>
</evidence>
<feature type="region of interest" description="Disordered" evidence="4">
    <location>
        <begin position="238"/>
        <end position="258"/>
    </location>
</feature>
<keyword evidence="2 3" id="KW-0238">DNA-binding</keyword>
<keyword evidence="1" id="KW-0229">DNA integration</keyword>
<name>A0A5S4YSB9_9BRAD</name>
<evidence type="ECO:0000256" key="1">
    <source>
        <dbReference type="ARBA" id="ARBA00022908"/>
    </source>
</evidence>
<evidence type="ECO:0000256" key="2">
    <source>
        <dbReference type="ARBA" id="ARBA00023125"/>
    </source>
</evidence>
<evidence type="ECO:0000256" key="4">
    <source>
        <dbReference type="SAM" id="MobiDB-lite"/>
    </source>
</evidence>
<dbReference type="Proteomes" id="UP000324797">
    <property type="component" value="Unassembled WGS sequence"/>
</dbReference>
<comment type="caution">
    <text evidence="6">The sequence shown here is derived from an EMBL/GenBank/DDBJ whole genome shotgun (WGS) entry which is preliminary data.</text>
</comment>
<dbReference type="GO" id="GO:0015074">
    <property type="term" value="P:DNA integration"/>
    <property type="evidence" value="ECO:0007669"/>
    <property type="project" value="UniProtKB-KW"/>
</dbReference>
<proteinExistence type="predicted"/>
<dbReference type="Gene3D" id="1.10.150.130">
    <property type="match status" value="1"/>
</dbReference>
<reference evidence="6 7" key="1">
    <citation type="submission" date="2019-08" db="EMBL/GenBank/DDBJ databases">
        <title>Bradyrhizobium hipponensis sp. nov., a rhizobium isolated from a Lupinus angustifolius root nodule in Tunisia.</title>
        <authorList>
            <person name="Off K."/>
            <person name="Rejili M."/>
            <person name="Mars M."/>
            <person name="Brachmann A."/>
            <person name="Marin M."/>
        </authorList>
    </citation>
    <scope>NUCLEOTIDE SEQUENCE [LARGE SCALE GENOMIC DNA]</scope>
    <source>
        <strain evidence="7">aSej3</strain>
    </source>
</reference>
<evidence type="ECO:0000256" key="3">
    <source>
        <dbReference type="PROSITE-ProRule" id="PRU01248"/>
    </source>
</evidence>
<dbReference type="InterPro" id="IPR044068">
    <property type="entry name" value="CB"/>
</dbReference>
<dbReference type="EMBL" id="VSTH01000026">
    <property type="protein sequence ID" value="TYO66822.1"/>
    <property type="molecule type" value="Genomic_DNA"/>
</dbReference>
<dbReference type="InterPro" id="IPR010998">
    <property type="entry name" value="Integrase_recombinase_N"/>
</dbReference>
<evidence type="ECO:0000259" key="5">
    <source>
        <dbReference type="PROSITE" id="PS51900"/>
    </source>
</evidence>
<evidence type="ECO:0000313" key="7">
    <source>
        <dbReference type="Proteomes" id="UP000324797"/>
    </source>
</evidence>
<dbReference type="InterPro" id="IPR011010">
    <property type="entry name" value="DNA_brk_join_enz"/>
</dbReference>